<comment type="caution">
    <text evidence="4">The sequence shown here is derived from an EMBL/GenBank/DDBJ whole genome shotgun (WGS) entry which is preliminary data.</text>
</comment>
<dbReference type="EMBL" id="JADQDO010000012">
    <property type="protein sequence ID" value="MBF9235326.1"/>
    <property type="molecule type" value="Genomic_DNA"/>
</dbReference>
<dbReference type="InterPro" id="IPR036188">
    <property type="entry name" value="FAD/NAD-bd_sf"/>
</dbReference>
<feature type="transmembrane region" description="Helical" evidence="2">
    <location>
        <begin position="6"/>
        <end position="24"/>
    </location>
</feature>
<accession>A0A931FU62</accession>
<keyword evidence="2" id="KW-0472">Membrane</keyword>
<dbReference type="Proteomes" id="UP000599312">
    <property type="component" value="Unassembled WGS sequence"/>
</dbReference>
<dbReference type="SUPFAM" id="SSF51905">
    <property type="entry name" value="FAD/NAD(P)-binding domain"/>
    <property type="match status" value="1"/>
</dbReference>
<evidence type="ECO:0000256" key="1">
    <source>
        <dbReference type="ARBA" id="ARBA00023002"/>
    </source>
</evidence>
<keyword evidence="1" id="KW-0560">Oxidoreductase</keyword>
<organism evidence="4 5">
    <name type="scientific">Microvirga alba</name>
    <dbReference type="NCBI Taxonomy" id="2791025"/>
    <lineage>
        <taxon>Bacteria</taxon>
        <taxon>Pseudomonadati</taxon>
        <taxon>Pseudomonadota</taxon>
        <taxon>Alphaproteobacteria</taxon>
        <taxon>Hyphomicrobiales</taxon>
        <taxon>Methylobacteriaceae</taxon>
        <taxon>Microvirga</taxon>
    </lineage>
</organism>
<keyword evidence="2" id="KW-0812">Transmembrane</keyword>
<dbReference type="Pfam" id="PF01266">
    <property type="entry name" value="DAO"/>
    <property type="match status" value="1"/>
</dbReference>
<feature type="domain" description="FAD dependent oxidoreductase" evidence="3">
    <location>
        <begin position="7"/>
        <end position="355"/>
    </location>
</feature>
<protein>
    <submittedName>
        <fullName evidence="4">FAD-binding oxidoreductase</fullName>
    </submittedName>
</protein>
<gene>
    <name evidence="4" type="ORF">I2H38_18300</name>
</gene>
<evidence type="ECO:0000313" key="4">
    <source>
        <dbReference type="EMBL" id="MBF9235326.1"/>
    </source>
</evidence>
<evidence type="ECO:0000256" key="2">
    <source>
        <dbReference type="SAM" id="Phobius"/>
    </source>
</evidence>
<keyword evidence="5" id="KW-1185">Reference proteome</keyword>
<keyword evidence="2" id="KW-1133">Transmembrane helix</keyword>
<evidence type="ECO:0000313" key="5">
    <source>
        <dbReference type="Proteomes" id="UP000599312"/>
    </source>
</evidence>
<dbReference type="Gene3D" id="3.30.9.10">
    <property type="entry name" value="D-Amino Acid Oxidase, subunit A, domain 2"/>
    <property type="match status" value="1"/>
</dbReference>
<evidence type="ECO:0000259" key="3">
    <source>
        <dbReference type="Pfam" id="PF01266"/>
    </source>
</evidence>
<sequence>MMTEKADVVVIGGGFMGAASAFFLRQRARSVILLERGLIGQQASGVNFGNVRRQGRYLPQLPLANRSRAIWSRLTELIGTDCEFLATGHLRICYRREDVGELEAYATHAREYGLDLELLTQRALIARYPYLGPEIVAASLSPQDGHANPRLAAPAFGRAARSAGAQIHENTEVVGVTRSGEDFLIESADGRRFSAPTLLITAGAWATQLSAQLGETAPLVVRGPQMGVTEPVPYRVEPVVGVMTNDPREVIYLRQVTRGNIVFGGGGRGPADATARRAYVLPGNILNQFRQLGRLVPDIRRLNLIRVWSGIESYLPDDCPIMGESPTVPGLYYAFGFCGHGFQLGPGVGETMAELIDTGTTEIDLAPYRIERFAEAAPIALPEVELSE</sequence>
<proteinExistence type="predicted"/>
<dbReference type="AlphaFoldDB" id="A0A931FU62"/>
<dbReference type="Gene3D" id="3.50.50.60">
    <property type="entry name" value="FAD/NAD(P)-binding domain"/>
    <property type="match status" value="1"/>
</dbReference>
<dbReference type="GO" id="GO:0005737">
    <property type="term" value="C:cytoplasm"/>
    <property type="evidence" value="ECO:0007669"/>
    <property type="project" value="TreeGrafter"/>
</dbReference>
<name>A0A931FU62_9HYPH</name>
<dbReference type="PANTHER" id="PTHR13847">
    <property type="entry name" value="SARCOSINE DEHYDROGENASE-RELATED"/>
    <property type="match status" value="1"/>
</dbReference>
<dbReference type="InterPro" id="IPR006076">
    <property type="entry name" value="FAD-dep_OxRdtase"/>
</dbReference>
<dbReference type="PANTHER" id="PTHR13847:SF287">
    <property type="entry name" value="FAD-DEPENDENT OXIDOREDUCTASE DOMAIN-CONTAINING PROTEIN 1"/>
    <property type="match status" value="1"/>
</dbReference>
<dbReference type="GO" id="GO:0016491">
    <property type="term" value="F:oxidoreductase activity"/>
    <property type="evidence" value="ECO:0007669"/>
    <property type="project" value="UniProtKB-KW"/>
</dbReference>
<reference evidence="4" key="1">
    <citation type="submission" date="2020-11" db="EMBL/GenBank/DDBJ databases">
        <authorList>
            <person name="Kim M.K."/>
        </authorList>
    </citation>
    <scope>NUCLEOTIDE SEQUENCE</scope>
    <source>
        <strain evidence="4">BT350</strain>
    </source>
</reference>